<evidence type="ECO:0000313" key="1">
    <source>
        <dbReference type="EMBL" id="CAD6913782.1"/>
    </source>
</evidence>
<proteinExistence type="predicted"/>
<gene>
    <name evidence="1" type="ORF">JKILLFL_G2220</name>
</gene>
<sequence length="376" mass="42614">MLNVVCPRTSSQLAVDNLEAMLSTTRIVSRASDHISPPARSAVARFFDTPELVLMLLEHLHQYRIDLLVVAAVCKQLRPLALQAWMWHFDFDYKSFEGKLKLVQANSHLLAHIRCLRILSCNQWNEPGHHDSQRAPSLYWTKVESLFSLLSAHTSTYAQAPLLDIFINTADGESLRRTLQPYPGFLQRIAALRLLDSVPRYNRGNNRQDRQDHNMFRTLGWTSLALLLDDVLYLKPTAVALRVLEYQCSCHIAESQDPDRTAKKAFWCGVTTIAHRSLQELHLSIDGTDPATYVLQYGAFASLKRFELLAIGDVENDRIDSALIDTFLHRHTGLQQLSLSYIGSELARWDPVLDQAFPALHTLEFGPGVWPSDEAT</sequence>
<dbReference type="Proteomes" id="UP000836404">
    <property type="component" value="Unassembled WGS sequence"/>
</dbReference>
<protein>
    <submittedName>
        <fullName evidence="1">Uncharacterized protein</fullName>
    </submittedName>
</protein>
<organism evidence="1 2">
    <name type="scientific">Tilletia laevis</name>
    <dbReference type="NCBI Taxonomy" id="157183"/>
    <lineage>
        <taxon>Eukaryota</taxon>
        <taxon>Fungi</taxon>
        <taxon>Dikarya</taxon>
        <taxon>Basidiomycota</taxon>
        <taxon>Ustilaginomycotina</taxon>
        <taxon>Exobasidiomycetes</taxon>
        <taxon>Tilletiales</taxon>
        <taxon>Tilletiaceae</taxon>
        <taxon>Tilletia</taxon>
    </lineage>
</organism>
<name>A0A9N8LH17_9BASI</name>
<keyword evidence="2" id="KW-1185">Reference proteome</keyword>
<evidence type="ECO:0000313" key="2">
    <source>
        <dbReference type="Proteomes" id="UP000836404"/>
    </source>
</evidence>
<dbReference type="AlphaFoldDB" id="A0A9N8LH17"/>
<dbReference type="EMBL" id="CAJHJF010001241">
    <property type="protein sequence ID" value="CAD6913782.1"/>
    <property type="molecule type" value="Genomic_DNA"/>
</dbReference>
<accession>A0A9N8LH17</accession>
<comment type="caution">
    <text evidence="1">The sequence shown here is derived from an EMBL/GenBank/DDBJ whole genome shotgun (WGS) entry which is preliminary data.</text>
</comment>
<reference evidence="1 2" key="1">
    <citation type="submission" date="2020-10" db="EMBL/GenBank/DDBJ databases">
        <authorList>
            <person name="Sedaghatjoo S."/>
        </authorList>
    </citation>
    <scope>NUCLEOTIDE SEQUENCE [LARGE SCALE GENOMIC DNA]</scope>
    <source>
        <strain evidence="1 2">LLFL</strain>
    </source>
</reference>